<evidence type="ECO:0000256" key="2">
    <source>
        <dbReference type="ARBA" id="ARBA00022771"/>
    </source>
</evidence>
<dbReference type="Gene3D" id="3.30.40.10">
    <property type="entry name" value="Zinc/RING finger domain, C3HC4 (zinc finger)"/>
    <property type="match status" value="1"/>
</dbReference>
<feature type="region of interest" description="Disordered" evidence="4">
    <location>
        <begin position="122"/>
        <end position="170"/>
    </location>
</feature>
<dbReference type="AlphaFoldDB" id="A0A5N5LDQ2"/>
<dbReference type="PANTHER" id="PTHR46158:SF1">
    <property type="entry name" value="RING_U-BOX SUPERFAMILY PROTEIN"/>
    <property type="match status" value="1"/>
</dbReference>
<dbReference type="GO" id="GO:0008270">
    <property type="term" value="F:zinc ion binding"/>
    <property type="evidence" value="ECO:0007669"/>
    <property type="project" value="UniProtKB-KW"/>
</dbReference>
<keyword evidence="8" id="KW-1185">Reference proteome</keyword>
<reference evidence="8" key="1">
    <citation type="journal article" date="2019" name="Gigascience">
        <title>De novo genome assembly of the endangered Acer yangbiense, a plant species with extremely small populations endemic to Yunnan Province, China.</title>
        <authorList>
            <person name="Yang J."/>
            <person name="Wariss H.M."/>
            <person name="Tao L."/>
            <person name="Zhang R."/>
            <person name="Yun Q."/>
            <person name="Hollingsworth P."/>
            <person name="Dao Z."/>
            <person name="Luo G."/>
            <person name="Guo H."/>
            <person name="Ma Y."/>
            <person name="Sun W."/>
        </authorList>
    </citation>
    <scope>NUCLEOTIDE SEQUENCE [LARGE SCALE GENOMIC DNA]</scope>
    <source>
        <strain evidence="8">cv. br00</strain>
    </source>
</reference>
<dbReference type="PROSITE" id="PS51292">
    <property type="entry name" value="ZF_RING_CH"/>
    <property type="match status" value="1"/>
</dbReference>
<evidence type="ECO:0000256" key="3">
    <source>
        <dbReference type="ARBA" id="ARBA00022833"/>
    </source>
</evidence>
<feature type="compositionally biased region" description="Polar residues" evidence="4">
    <location>
        <begin position="226"/>
        <end position="237"/>
    </location>
</feature>
<evidence type="ECO:0000256" key="5">
    <source>
        <dbReference type="SAM" id="Phobius"/>
    </source>
</evidence>
<evidence type="ECO:0000259" key="6">
    <source>
        <dbReference type="PROSITE" id="PS51292"/>
    </source>
</evidence>
<keyword evidence="1" id="KW-0479">Metal-binding</keyword>
<sequence>MRTDREKPVNEGEQGVGVCSSQEAADKVKGFIFFSLISSLLSFPLIAIFWIKFFIYMGCSKFQRAIHLGPANVVYEVDGDSDRAAMLVEHSIGIVEETNTSQNWKRGNLFLEIPSRTLEDSSQDSVVIRMPPTPSPTPRKVNFRPTSSSVDARAGGSPGPSSSKGKSSLKSLLPKLSFKSRISTLDIEKAAITPPHASSILREKPSISRSFSLTKIFTPRMKQTSSLPVTPVANSKAESARGGSIGGMLNSSMSLKGTQRQMSRSLSVPVNNKERSIKRVDSFFRMITSTPRVKEGDTITNASPSVDPESNDVDGEDIPEEEAVCRICLVELCEGGETLKMECSCKGELALAHQECAVKWFSIKGNKICDVCKQEVQNLPVTLLRMQGVCARTTGASRAHQEYVNGFRQVNFWVWPEVPVLAIVSILAYFCFLEQLLVGKMGTGAIAISLPFSFVLGLLSSLISSTMVNRRYVWVYASVQFSLIVLFAHIFYTLVNVQAVLAILLATFSGFGVPMSGSPILVELLRWRRRWYEHGQQHSSQVITGSGPFQRAVNSSTRGHHNFHQTEVENPETLRGS</sequence>
<evidence type="ECO:0000256" key="4">
    <source>
        <dbReference type="SAM" id="MobiDB-lite"/>
    </source>
</evidence>
<dbReference type="InterPro" id="IPR011016">
    <property type="entry name" value="Znf_RING-CH"/>
</dbReference>
<protein>
    <recommendedName>
        <fullName evidence="6">RING-CH-type domain-containing protein</fullName>
    </recommendedName>
</protein>
<dbReference type="Proteomes" id="UP000326939">
    <property type="component" value="Chromosome 9"/>
</dbReference>
<feature type="domain" description="RING-CH-type" evidence="6">
    <location>
        <begin position="317"/>
        <end position="379"/>
    </location>
</feature>
<proteinExistence type="predicted"/>
<evidence type="ECO:0000256" key="1">
    <source>
        <dbReference type="ARBA" id="ARBA00022723"/>
    </source>
</evidence>
<evidence type="ECO:0000313" key="8">
    <source>
        <dbReference type="Proteomes" id="UP000326939"/>
    </source>
</evidence>
<dbReference type="PANTHER" id="PTHR46158">
    <property type="entry name" value="OS02G0165000 PROTEIN"/>
    <property type="match status" value="1"/>
</dbReference>
<keyword evidence="2" id="KW-0863">Zinc-finger</keyword>
<dbReference type="Pfam" id="PF12906">
    <property type="entry name" value="RINGv"/>
    <property type="match status" value="1"/>
</dbReference>
<feature type="region of interest" description="Disordered" evidence="4">
    <location>
        <begin position="295"/>
        <end position="315"/>
    </location>
</feature>
<dbReference type="SUPFAM" id="SSF57850">
    <property type="entry name" value="RING/U-box"/>
    <property type="match status" value="1"/>
</dbReference>
<dbReference type="EMBL" id="VDCV01000009">
    <property type="protein sequence ID" value="KAB5540682.1"/>
    <property type="molecule type" value="Genomic_DNA"/>
</dbReference>
<feature type="transmembrane region" description="Helical" evidence="5">
    <location>
        <begin position="444"/>
        <end position="463"/>
    </location>
</feature>
<keyword evidence="5" id="KW-0812">Transmembrane</keyword>
<dbReference type="CDD" id="cd16495">
    <property type="entry name" value="RING_CH-C4HC3_MARCH"/>
    <property type="match status" value="1"/>
</dbReference>
<feature type="transmembrane region" description="Helical" evidence="5">
    <location>
        <begin position="31"/>
        <end position="55"/>
    </location>
</feature>
<feature type="transmembrane region" description="Helical" evidence="5">
    <location>
        <begin position="475"/>
        <end position="495"/>
    </location>
</feature>
<accession>A0A5N5LDQ2</accession>
<name>A0A5N5LDQ2_9ROSI</name>
<feature type="region of interest" description="Disordered" evidence="4">
    <location>
        <begin position="556"/>
        <end position="577"/>
    </location>
</feature>
<keyword evidence="5" id="KW-0472">Membrane</keyword>
<feature type="compositionally biased region" description="Low complexity" evidence="4">
    <location>
        <begin position="159"/>
        <end position="170"/>
    </location>
</feature>
<organism evidence="7 8">
    <name type="scientific">Salix brachista</name>
    <dbReference type="NCBI Taxonomy" id="2182728"/>
    <lineage>
        <taxon>Eukaryota</taxon>
        <taxon>Viridiplantae</taxon>
        <taxon>Streptophyta</taxon>
        <taxon>Embryophyta</taxon>
        <taxon>Tracheophyta</taxon>
        <taxon>Spermatophyta</taxon>
        <taxon>Magnoliopsida</taxon>
        <taxon>eudicotyledons</taxon>
        <taxon>Gunneridae</taxon>
        <taxon>Pentapetalae</taxon>
        <taxon>rosids</taxon>
        <taxon>fabids</taxon>
        <taxon>Malpighiales</taxon>
        <taxon>Salicaceae</taxon>
        <taxon>Saliceae</taxon>
        <taxon>Salix</taxon>
    </lineage>
</organism>
<evidence type="ECO:0000313" key="7">
    <source>
        <dbReference type="EMBL" id="KAB5540682.1"/>
    </source>
</evidence>
<dbReference type="InterPro" id="IPR013083">
    <property type="entry name" value="Znf_RING/FYVE/PHD"/>
</dbReference>
<keyword evidence="3" id="KW-0862">Zinc</keyword>
<comment type="caution">
    <text evidence="7">The sequence shown here is derived from an EMBL/GenBank/DDBJ whole genome shotgun (WGS) entry which is preliminary data.</text>
</comment>
<dbReference type="SMART" id="SM00744">
    <property type="entry name" value="RINGv"/>
    <property type="match status" value="1"/>
</dbReference>
<gene>
    <name evidence="7" type="ORF">DKX38_013656</name>
</gene>
<keyword evidence="5" id="KW-1133">Transmembrane helix</keyword>
<feature type="transmembrane region" description="Helical" evidence="5">
    <location>
        <begin position="501"/>
        <end position="522"/>
    </location>
</feature>
<feature type="region of interest" description="Disordered" evidence="4">
    <location>
        <begin position="226"/>
        <end position="248"/>
    </location>
</feature>
<feature type="transmembrane region" description="Helical" evidence="5">
    <location>
        <begin position="418"/>
        <end position="438"/>
    </location>
</feature>